<evidence type="ECO:0000256" key="3">
    <source>
        <dbReference type="ARBA" id="ARBA00022630"/>
    </source>
</evidence>
<dbReference type="Gene3D" id="3.50.50.60">
    <property type="entry name" value="FAD/NAD(P)-binding domain"/>
    <property type="match status" value="1"/>
</dbReference>
<evidence type="ECO:0000313" key="8">
    <source>
        <dbReference type="EMBL" id="EGY2378755.1"/>
    </source>
</evidence>
<dbReference type="SUPFAM" id="SSF51905">
    <property type="entry name" value="FAD/NAD(P)-binding domain"/>
    <property type="match status" value="2"/>
</dbReference>
<comment type="caution">
    <text evidence="8">The sequence shown here is derived from an EMBL/GenBank/DDBJ whole genome shotgun (WGS) entry which is preliminary data.</text>
</comment>
<evidence type="ECO:0000256" key="2">
    <source>
        <dbReference type="ARBA" id="ARBA00010139"/>
    </source>
</evidence>
<proteinExistence type="inferred from homology"/>
<sequence>MLNLLKLCEEEKDMNSSDQNTITDVLIIGAGIAGISAAYHLKQYRPDTTFAVLEGRDKIGGTWSLFRYPGIRSDSDMQSFAFGFKPWTNKRVFGSAQMICDYLQETITENEIESHIHLGYYMTSAEFSSDEGIWTIKVKHKDQKSLTTFRSRFLLMCTGYYDYNTGYTPEFKGTEEFQGQIIHPQHWPENLNYSGKKVVVIGSGATAVTLIPAMAQDVEHITMLQRSPSYVMAAPSTDAIANTLNRFIPPQLAFNIVRRKNIVLTRGVYNLSRRFPKLVRRFLISDVRRNLPKDFDIETHFSPKYNPWDERLCVVPDGDMFKAISSGKASVVTDHIERFTKDGILLKSGKVLEADIIITATGLNAVAFSKTQLIVDGEKINYPDTTIFKSMMLSDVPNFAFAFGYTNLAWTLKVDLVWKHFCRLLDYMDDNNFKTFKPVIGNKDMKRVPFVDLNSGYIQRSITQFPMAGTEGPWILKHDYKFDLERLHKGSVFDQELQFSNPKSEKKITLITEEPLTAQIKVQA</sequence>
<accession>A0A9P2P3Z0</accession>
<name>A0A9P2P3Z0_ACIBA</name>
<evidence type="ECO:0000256" key="5">
    <source>
        <dbReference type="ARBA" id="ARBA00022857"/>
    </source>
</evidence>
<evidence type="ECO:0000256" key="1">
    <source>
        <dbReference type="ARBA" id="ARBA00001974"/>
    </source>
</evidence>
<keyword evidence="6" id="KW-0560">Oxidoreductase</keyword>
<dbReference type="PANTHER" id="PTHR43872:SF1">
    <property type="entry name" value="MONOOXYGENASE, PUTATIVE (AFU_ORTHOLOGUE AFUA_8G02570)-RELATED"/>
    <property type="match status" value="1"/>
</dbReference>
<dbReference type="FunFam" id="3.50.50.60:FF:000228">
    <property type="entry name" value="FAD-containing monooxygenase EthA"/>
    <property type="match status" value="1"/>
</dbReference>
<organism evidence="8">
    <name type="scientific">Acinetobacter baumannii</name>
    <dbReference type="NCBI Taxonomy" id="470"/>
    <lineage>
        <taxon>Bacteria</taxon>
        <taxon>Pseudomonadati</taxon>
        <taxon>Pseudomonadota</taxon>
        <taxon>Gammaproteobacteria</taxon>
        <taxon>Moraxellales</taxon>
        <taxon>Moraxellaceae</taxon>
        <taxon>Acinetobacter</taxon>
        <taxon>Acinetobacter calcoaceticus/baumannii complex</taxon>
    </lineage>
</organism>
<dbReference type="PRINTS" id="PR00469">
    <property type="entry name" value="PNDRDTASEII"/>
</dbReference>
<dbReference type="InterPro" id="IPR036188">
    <property type="entry name" value="FAD/NAD-bd_sf"/>
</dbReference>
<comment type="cofactor">
    <cofactor evidence="1">
        <name>FAD</name>
        <dbReference type="ChEBI" id="CHEBI:57692"/>
    </cofactor>
</comment>
<protein>
    <submittedName>
        <fullName evidence="8">NAD(P)/FAD-dependent oxidoreductase</fullName>
    </submittedName>
</protein>
<dbReference type="GO" id="GO:0004499">
    <property type="term" value="F:N,N-dimethylaniline monooxygenase activity"/>
    <property type="evidence" value="ECO:0007669"/>
    <property type="project" value="InterPro"/>
</dbReference>
<comment type="similarity">
    <text evidence="2">Belongs to the FAD-binding monooxygenase family.</text>
</comment>
<dbReference type="GO" id="GO:0050660">
    <property type="term" value="F:flavin adenine dinucleotide binding"/>
    <property type="evidence" value="ECO:0007669"/>
    <property type="project" value="InterPro"/>
</dbReference>
<dbReference type="Pfam" id="PF00743">
    <property type="entry name" value="FMO-like"/>
    <property type="match status" value="1"/>
</dbReference>
<keyword evidence="3" id="KW-0285">Flavoprotein</keyword>
<evidence type="ECO:0000256" key="4">
    <source>
        <dbReference type="ARBA" id="ARBA00022827"/>
    </source>
</evidence>
<dbReference type="AlphaFoldDB" id="A0A9P2P3Z0"/>
<dbReference type="InterPro" id="IPR051820">
    <property type="entry name" value="FAD-binding_MO"/>
</dbReference>
<dbReference type="PANTHER" id="PTHR43872">
    <property type="entry name" value="MONOOXYGENASE, PUTATIVE (AFU_ORTHOLOGUE AFUA_8G02570)-RELATED"/>
    <property type="match status" value="1"/>
</dbReference>
<keyword evidence="7" id="KW-0503">Monooxygenase</keyword>
<dbReference type="GO" id="GO:0050661">
    <property type="term" value="F:NADP binding"/>
    <property type="evidence" value="ECO:0007669"/>
    <property type="project" value="InterPro"/>
</dbReference>
<evidence type="ECO:0000256" key="7">
    <source>
        <dbReference type="ARBA" id="ARBA00023033"/>
    </source>
</evidence>
<dbReference type="EMBL" id="AAYLMQ010000048">
    <property type="protein sequence ID" value="EGY2378755.1"/>
    <property type="molecule type" value="Genomic_DNA"/>
</dbReference>
<keyword evidence="4" id="KW-0274">FAD</keyword>
<reference evidence="8" key="1">
    <citation type="submission" date="2020-12" db="EMBL/GenBank/DDBJ databases">
        <authorList>
            <consortium name="Clinical and Environmental Microbiology Branch: Whole genome sequencing antimicrobial resistance pathogens in the healthcare setting"/>
        </authorList>
    </citation>
    <scope>NUCLEOTIDE SEQUENCE</scope>
    <source>
        <strain evidence="8">2018HL-00813</strain>
    </source>
</reference>
<keyword evidence="5" id="KW-0521">NADP</keyword>
<dbReference type="PRINTS" id="PR00368">
    <property type="entry name" value="FADPNR"/>
</dbReference>
<dbReference type="Pfam" id="PF13450">
    <property type="entry name" value="NAD_binding_8"/>
    <property type="match status" value="1"/>
</dbReference>
<gene>
    <name evidence="8" type="ORF">JHZ39_003175</name>
</gene>
<dbReference type="InterPro" id="IPR020946">
    <property type="entry name" value="Flavin_mOase-like"/>
</dbReference>
<evidence type="ECO:0000256" key="6">
    <source>
        <dbReference type="ARBA" id="ARBA00023002"/>
    </source>
</evidence>